<dbReference type="AlphaFoldDB" id="A0AAE0N2L1"/>
<reference evidence="2" key="1">
    <citation type="journal article" date="2023" name="Mol. Phylogenet. Evol.">
        <title>Genome-scale phylogeny and comparative genomics of the fungal order Sordariales.</title>
        <authorList>
            <person name="Hensen N."/>
            <person name="Bonometti L."/>
            <person name="Westerberg I."/>
            <person name="Brannstrom I.O."/>
            <person name="Guillou S."/>
            <person name="Cros-Aarteil S."/>
            <person name="Calhoun S."/>
            <person name="Haridas S."/>
            <person name="Kuo A."/>
            <person name="Mondo S."/>
            <person name="Pangilinan J."/>
            <person name="Riley R."/>
            <person name="LaButti K."/>
            <person name="Andreopoulos B."/>
            <person name="Lipzen A."/>
            <person name="Chen C."/>
            <person name="Yan M."/>
            <person name="Daum C."/>
            <person name="Ng V."/>
            <person name="Clum A."/>
            <person name="Steindorff A."/>
            <person name="Ohm R.A."/>
            <person name="Martin F."/>
            <person name="Silar P."/>
            <person name="Natvig D.O."/>
            <person name="Lalanne C."/>
            <person name="Gautier V."/>
            <person name="Ament-Velasquez S.L."/>
            <person name="Kruys A."/>
            <person name="Hutchinson M.I."/>
            <person name="Powell A.J."/>
            <person name="Barry K."/>
            <person name="Miller A.N."/>
            <person name="Grigoriev I.V."/>
            <person name="Debuchy R."/>
            <person name="Gladieux P."/>
            <person name="Hiltunen Thoren M."/>
            <person name="Johannesson H."/>
        </authorList>
    </citation>
    <scope>NUCLEOTIDE SEQUENCE</scope>
    <source>
        <strain evidence="2">CBS 958.72</strain>
    </source>
</reference>
<feature type="compositionally biased region" description="Basic and acidic residues" evidence="1">
    <location>
        <begin position="222"/>
        <end position="239"/>
    </location>
</feature>
<comment type="caution">
    <text evidence="2">The sequence shown here is derived from an EMBL/GenBank/DDBJ whole genome shotgun (WGS) entry which is preliminary data.</text>
</comment>
<accession>A0AAE0N2L1</accession>
<evidence type="ECO:0000313" key="2">
    <source>
        <dbReference type="EMBL" id="KAK3367124.1"/>
    </source>
</evidence>
<evidence type="ECO:0000256" key="1">
    <source>
        <dbReference type="SAM" id="MobiDB-lite"/>
    </source>
</evidence>
<protein>
    <submittedName>
        <fullName evidence="2">Uncharacterized protein</fullName>
    </submittedName>
</protein>
<sequence>MAAHTTSNRTNTTAGSGNSKSCTREPLVCYGNIAVVSNGRGSMGLLRALLVSSSSLPLLPPPAPLAQARRVTQALSRALLLLQDPAPAAARLDVVGHTCAGAGADSPPLELAPYPYPCYNKLQGPISGTLRLRQNLIPPTTTTKTATRTTRTSRNITATTTGVDSQLYAFPPPEIFSLSAATANLHSRGSSEKSETFPRPSPSSWADANRIGASAGRRPKKSKSESEQDCRTLWRQHWD</sequence>
<dbReference type="Proteomes" id="UP001287356">
    <property type="component" value="Unassembled WGS sequence"/>
</dbReference>
<dbReference type="EMBL" id="JAULSN010000007">
    <property type="protein sequence ID" value="KAK3367124.1"/>
    <property type="molecule type" value="Genomic_DNA"/>
</dbReference>
<name>A0AAE0N2L1_9PEZI</name>
<organism evidence="2 3">
    <name type="scientific">Lasiosphaeria ovina</name>
    <dbReference type="NCBI Taxonomy" id="92902"/>
    <lineage>
        <taxon>Eukaryota</taxon>
        <taxon>Fungi</taxon>
        <taxon>Dikarya</taxon>
        <taxon>Ascomycota</taxon>
        <taxon>Pezizomycotina</taxon>
        <taxon>Sordariomycetes</taxon>
        <taxon>Sordariomycetidae</taxon>
        <taxon>Sordariales</taxon>
        <taxon>Lasiosphaeriaceae</taxon>
        <taxon>Lasiosphaeria</taxon>
    </lineage>
</organism>
<reference evidence="2" key="2">
    <citation type="submission" date="2023-06" db="EMBL/GenBank/DDBJ databases">
        <authorList>
            <consortium name="Lawrence Berkeley National Laboratory"/>
            <person name="Haridas S."/>
            <person name="Hensen N."/>
            <person name="Bonometti L."/>
            <person name="Westerberg I."/>
            <person name="Brannstrom I.O."/>
            <person name="Guillou S."/>
            <person name="Cros-Aarteil S."/>
            <person name="Calhoun S."/>
            <person name="Kuo A."/>
            <person name="Mondo S."/>
            <person name="Pangilinan J."/>
            <person name="Riley R."/>
            <person name="Labutti K."/>
            <person name="Andreopoulos B."/>
            <person name="Lipzen A."/>
            <person name="Chen C."/>
            <person name="Yanf M."/>
            <person name="Daum C."/>
            <person name="Ng V."/>
            <person name="Clum A."/>
            <person name="Steindorff A."/>
            <person name="Ohm R."/>
            <person name="Martin F."/>
            <person name="Silar P."/>
            <person name="Natvig D."/>
            <person name="Lalanne C."/>
            <person name="Gautier V."/>
            <person name="Ament-Velasquez S.L."/>
            <person name="Kruys A."/>
            <person name="Hutchinson M.I."/>
            <person name="Powell A.J."/>
            <person name="Barry K."/>
            <person name="Miller A.N."/>
            <person name="Grigoriev I.V."/>
            <person name="Debuchy R."/>
            <person name="Gladieux P."/>
            <person name="Thoren M.H."/>
            <person name="Johannesson H."/>
        </authorList>
    </citation>
    <scope>NUCLEOTIDE SEQUENCE</scope>
    <source>
        <strain evidence="2">CBS 958.72</strain>
    </source>
</reference>
<gene>
    <name evidence="2" type="ORF">B0T24DRAFT_682271</name>
</gene>
<feature type="region of interest" description="Disordered" evidence="1">
    <location>
        <begin position="187"/>
        <end position="239"/>
    </location>
</feature>
<evidence type="ECO:0000313" key="3">
    <source>
        <dbReference type="Proteomes" id="UP001287356"/>
    </source>
</evidence>
<feature type="region of interest" description="Disordered" evidence="1">
    <location>
        <begin position="1"/>
        <end position="21"/>
    </location>
</feature>
<keyword evidence="3" id="KW-1185">Reference proteome</keyword>
<proteinExistence type="predicted"/>